<evidence type="ECO:0000256" key="1">
    <source>
        <dbReference type="SAM" id="MobiDB-lite"/>
    </source>
</evidence>
<evidence type="ECO:0000313" key="2">
    <source>
        <dbReference type="EMBL" id="KAJ4455194.1"/>
    </source>
</evidence>
<protein>
    <submittedName>
        <fullName evidence="2">Uncharacterized protein</fullName>
    </submittedName>
</protein>
<reference evidence="2" key="1">
    <citation type="journal article" date="2022" name="bioRxiv">
        <title>Genomics of Preaxostyla Flagellates Illuminates Evolutionary Transitions and the Path Towards Mitochondrial Loss.</title>
        <authorList>
            <person name="Novak L.V.F."/>
            <person name="Treitli S.C."/>
            <person name="Pyrih J."/>
            <person name="Halakuc P."/>
            <person name="Pipaliya S.V."/>
            <person name="Vacek V."/>
            <person name="Brzon O."/>
            <person name="Soukal P."/>
            <person name="Eme L."/>
            <person name="Dacks J.B."/>
            <person name="Karnkowska A."/>
            <person name="Elias M."/>
            <person name="Hampl V."/>
        </authorList>
    </citation>
    <scope>NUCLEOTIDE SEQUENCE</scope>
    <source>
        <strain evidence="2">RCP-MX</strain>
    </source>
</reference>
<dbReference type="EMBL" id="JAPMOS010000116">
    <property type="protein sequence ID" value="KAJ4455194.1"/>
    <property type="molecule type" value="Genomic_DNA"/>
</dbReference>
<evidence type="ECO:0000313" key="3">
    <source>
        <dbReference type="Proteomes" id="UP001141327"/>
    </source>
</evidence>
<name>A0ABQ8UCX3_9EUKA</name>
<feature type="region of interest" description="Disordered" evidence="1">
    <location>
        <begin position="92"/>
        <end position="117"/>
    </location>
</feature>
<organism evidence="2 3">
    <name type="scientific">Paratrimastix pyriformis</name>
    <dbReference type="NCBI Taxonomy" id="342808"/>
    <lineage>
        <taxon>Eukaryota</taxon>
        <taxon>Metamonada</taxon>
        <taxon>Preaxostyla</taxon>
        <taxon>Paratrimastigidae</taxon>
        <taxon>Paratrimastix</taxon>
    </lineage>
</organism>
<accession>A0ABQ8UCX3</accession>
<sequence length="152" mass="16716">MVYYRARLSGIVAGQTGMVPMPASAQNLRMNGQLWMMSEGLVVTLGPVKGKEGAAELRRRDGLGIVTPGVARERVEDNLAKMWQANLTEWYEENPDGDNLKKEENPAVGDNLKKEENPVVGDNLKKEENGPGTILSSTRFTQGYGLRNHCGE</sequence>
<feature type="compositionally biased region" description="Basic and acidic residues" evidence="1">
    <location>
        <begin position="98"/>
        <end position="117"/>
    </location>
</feature>
<proteinExistence type="predicted"/>
<dbReference type="Proteomes" id="UP001141327">
    <property type="component" value="Unassembled WGS sequence"/>
</dbReference>
<keyword evidence="3" id="KW-1185">Reference proteome</keyword>
<comment type="caution">
    <text evidence="2">The sequence shown here is derived from an EMBL/GenBank/DDBJ whole genome shotgun (WGS) entry which is preliminary data.</text>
</comment>
<gene>
    <name evidence="2" type="ORF">PAPYR_9928</name>
</gene>